<name>A0ABY7DIA2_MYAAR</name>
<dbReference type="Proteomes" id="UP001164746">
    <property type="component" value="Chromosome 2"/>
</dbReference>
<organism evidence="2 3">
    <name type="scientific">Mya arenaria</name>
    <name type="common">Soft-shell clam</name>
    <dbReference type="NCBI Taxonomy" id="6604"/>
    <lineage>
        <taxon>Eukaryota</taxon>
        <taxon>Metazoa</taxon>
        <taxon>Spiralia</taxon>
        <taxon>Lophotrochozoa</taxon>
        <taxon>Mollusca</taxon>
        <taxon>Bivalvia</taxon>
        <taxon>Autobranchia</taxon>
        <taxon>Heteroconchia</taxon>
        <taxon>Euheterodonta</taxon>
        <taxon>Imparidentia</taxon>
        <taxon>Neoheterodontei</taxon>
        <taxon>Myida</taxon>
        <taxon>Myoidea</taxon>
        <taxon>Myidae</taxon>
        <taxon>Mya</taxon>
    </lineage>
</organism>
<reference evidence="2" key="1">
    <citation type="submission" date="2022-11" db="EMBL/GenBank/DDBJ databases">
        <title>Centuries of genome instability and evolution in soft-shell clam transmissible cancer (bioRxiv).</title>
        <authorList>
            <person name="Hart S.F.M."/>
            <person name="Yonemitsu M.A."/>
            <person name="Giersch R.M."/>
            <person name="Beal B.F."/>
            <person name="Arriagada G."/>
            <person name="Davis B.W."/>
            <person name="Ostrander E.A."/>
            <person name="Goff S.P."/>
            <person name="Metzger M.J."/>
        </authorList>
    </citation>
    <scope>NUCLEOTIDE SEQUENCE</scope>
    <source>
        <strain evidence="2">MELC-2E11</strain>
        <tissue evidence="2">Siphon/mantle</tissue>
    </source>
</reference>
<feature type="compositionally biased region" description="Low complexity" evidence="1">
    <location>
        <begin position="666"/>
        <end position="678"/>
    </location>
</feature>
<accession>A0ABY7DIA2</accession>
<evidence type="ECO:0000256" key="1">
    <source>
        <dbReference type="SAM" id="MobiDB-lite"/>
    </source>
</evidence>
<feature type="compositionally biased region" description="Polar residues" evidence="1">
    <location>
        <begin position="613"/>
        <end position="627"/>
    </location>
</feature>
<evidence type="ECO:0000313" key="3">
    <source>
        <dbReference type="Proteomes" id="UP001164746"/>
    </source>
</evidence>
<dbReference type="PANTHER" id="PTHR13060:SF0">
    <property type="entry name" value="PROTEIN ECDYSONELESS HOMOLOG"/>
    <property type="match status" value="1"/>
</dbReference>
<keyword evidence="3" id="KW-1185">Reference proteome</keyword>
<protein>
    <submittedName>
        <fullName evidence="2">ECD-like protein</fullName>
    </submittedName>
</protein>
<gene>
    <name evidence="2" type="ORF">MAR_029653</name>
</gene>
<feature type="compositionally biased region" description="Basic and acidic residues" evidence="1">
    <location>
        <begin position="514"/>
        <end position="540"/>
    </location>
</feature>
<dbReference type="PANTHER" id="PTHR13060">
    <property type="entry name" value="SGT1 PROTEIN HSGT1 SUPPRESSOR OF GCR2"/>
    <property type="match status" value="1"/>
</dbReference>
<dbReference type="InterPro" id="IPR010770">
    <property type="entry name" value="Ecd"/>
</dbReference>
<feature type="region of interest" description="Disordered" evidence="1">
    <location>
        <begin position="590"/>
        <end position="696"/>
    </location>
</feature>
<feature type="compositionally biased region" description="Pro residues" evidence="1">
    <location>
        <begin position="656"/>
        <end position="665"/>
    </location>
</feature>
<proteinExistence type="predicted"/>
<dbReference type="Pfam" id="PF07093">
    <property type="entry name" value="SGT1"/>
    <property type="match status" value="1"/>
</dbReference>
<sequence>MAEKQNKVAEDVVEYFLYPSLSESTDREECVRELEECLKNYMTSLSTLLIDVIWQNEGFKLKCVQESGNVPGHLHGETSFAENVEDEWFIVYLLYQLTQRFPGLVARVHDSDEEFLLIEAADALPKWLNPDTAENRLHIIPVPQSHTDKTIFPQTVNNIGDAVDCIRKNPTKTRAAPNIQVAINNRINKFPDLLQDHTHYTHCFIPAQMAAILDERPDLLAPAVRAFYYRDPMDLKCCRTFTYFRPGTRITHRTRMTRCLYAQLVHQTFQPDRRSGWVLPATSSPKFLSHDLGMKLAHGFEILCHKAAGNEATTPTNDNIPTKSHRWQQYVQSLQENNYFRGELDGSVLYKKLLDNAWKFYKENMLYSHSQIHQLLKSVPVDVEERRLAEHNLQPPDDDSWLTLTPDSLDAMLQERGGNLDEDGDVFDLGKVADSMKSFVKKISSVEGAEVPGADDEDDDADIQFDGSGFINAMQEMFEFDDDASVSSSDMSEYGWEDDSDNEGRGKTKIKRPPSLDRYMDVMDRELAKTDVGKSFERQSKPQAKKTTKEPSGNNSKPPKDIDEEDDDFQPVDIDLNAVKNLLESYGAQEGLAGPTSNILGSMGLVLPPNLDHTPNGTTPTNENIETISAPLPAEGNKDKPQPPTVPPRVREKGKPAPPPRPVVPPRKGQSSPKSQAAKPPPRVSRSRIDSKETDV</sequence>
<feature type="compositionally biased region" description="Basic and acidic residues" evidence="1">
    <location>
        <begin position="687"/>
        <end position="696"/>
    </location>
</feature>
<feature type="region of interest" description="Disordered" evidence="1">
    <location>
        <begin position="483"/>
        <end position="572"/>
    </location>
</feature>
<dbReference type="EMBL" id="CP111013">
    <property type="protein sequence ID" value="WAQ96963.1"/>
    <property type="molecule type" value="Genomic_DNA"/>
</dbReference>
<evidence type="ECO:0000313" key="2">
    <source>
        <dbReference type="EMBL" id="WAQ96963.1"/>
    </source>
</evidence>